<dbReference type="CDD" id="cd03801">
    <property type="entry name" value="GT4_PimA-like"/>
    <property type="match status" value="1"/>
</dbReference>
<dbReference type="Gene3D" id="3.40.50.2000">
    <property type="entry name" value="Glycogen Phosphorylase B"/>
    <property type="match status" value="2"/>
</dbReference>
<proteinExistence type="predicted"/>
<dbReference type="InterPro" id="IPR001296">
    <property type="entry name" value="Glyco_trans_1"/>
</dbReference>
<gene>
    <name evidence="2" type="ORF">CBU02nite_13980</name>
</gene>
<dbReference type="Proteomes" id="UP000321089">
    <property type="component" value="Unassembled WGS sequence"/>
</dbReference>
<dbReference type="PANTHER" id="PTHR45947:SF3">
    <property type="entry name" value="SULFOQUINOVOSYL TRANSFERASE SQD2"/>
    <property type="match status" value="1"/>
</dbReference>
<evidence type="ECO:0000313" key="2">
    <source>
        <dbReference type="EMBL" id="GEQ20892.1"/>
    </source>
</evidence>
<organism evidence="2 3">
    <name type="scientific">Clostridium butyricum</name>
    <dbReference type="NCBI Taxonomy" id="1492"/>
    <lineage>
        <taxon>Bacteria</taxon>
        <taxon>Bacillati</taxon>
        <taxon>Bacillota</taxon>
        <taxon>Clostridia</taxon>
        <taxon>Eubacteriales</taxon>
        <taxon>Clostridiaceae</taxon>
        <taxon>Clostridium</taxon>
    </lineage>
</organism>
<protein>
    <recommendedName>
        <fullName evidence="1">Glycosyl transferase family 1 domain-containing protein</fullName>
    </recommendedName>
</protein>
<reference evidence="2 3" key="1">
    <citation type="submission" date="2019-07" db="EMBL/GenBank/DDBJ databases">
        <title>Whole genome shotgun sequence of Clostridium butyricum NBRC 3858.</title>
        <authorList>
            <person name="Hosoyama A."/>
            <person name="Uohara A."/>
            <person name="Ohji S."/>
            <person name="Ichikawa N."/>
        </authorList>
    </citation>
    <scope>NUCLEOTIDE SEQUENCE [LARGE SCALE GENOMIC DNA]</scope>
    <source>
        <strain evidence="2 3">NBRC 3858</strain>
    </source>
</reference>
<name>A0A512TKV6_CLOBU</name>
<dbReference type="RefSeq" id="WP_146868214.1">
    <property type="nucleotide sequence ID" value="NZ_BKBC01000014.1"/>
</dbReference>
<evidence type="ECO:0000313" key="3">
    <source>
        <dbReference type="Proteomes" id="UP000321089"/>
    </source>
</evidence>
<dbReference type="AlphaFoldDB" id="A0A512TKV6"/>
<evidence type="ECO:0000259" key="1">
    <source>
        <dbReference type="Pfam" id="PF00534"/>
    </source>
</evidence>
<accession>A0A512TKV6</accession>
<dbReference type="PANTHER" id="PTHR45947">
    <property type="entry name" value="SULFOQUINOVOSYL TRANSFERASE SQD2"/>
    <property type="match status" value="1"/>
</dbReference>
<dbReference type="InterPro" id="IPR050194">
    <property type="entry name" value="Glycosyltransferase_grp1"/>
</dbReference>
<dbReference type="GO" id="GO:0016758">
    <property type="term" value="F:hexosyltransferase activity"/>
    <property type="evidence" value="ECO:0007669"/>
    <property type="project" value="TreeGrafter"/>
</dbReference>
<dbReference type="EMBL" id="BKBC01000014">
    <property type="protein sequence ID" value="GEQ20892.1"/>
    <property type="molecule type" value="Genomic_DNA"/>
</dbReference>
<dbReference type="SUPFAM" id="SSF53756">
    <property type="entry name" value="UDP-Glycosyltransferase/glycogen phosphorylase"/>
    <property type="match status" value="1"/>
</dbReference>
<sequence length="379" mass="44325">MNILIVRSSANKVNKNGYNLQEIGLGKAFVDKGMNCDIIYSNLGERSYKEEIYIGHNGCKLNILWTRLIFKVLNNGFYKELFYKGFFEKYDYVILSDYIQLMNYRISCIVPEKCILYQGPYKDIRKFVQYIYDIFFLKNFKTNVETSLTKSNLAKFYLEEKGFKNVHTIGVGLDIENIEQTCKYNHDEDSYLKKIHKKINGRKVLLYIGVLEERRNIKFLFDIVKNILESNLDVVLLMVGNGKKTKVNEYFNYMRSIGIEENVIWIEKISQGQIKKLYALSNVFVLPTKYEIFGMVILESMYFGIPVVTSLNGGSSMLIENEENGYILEDFIVEEWSNRILFLLNNENIQKKIGKRSNIDICGKFKWGNIVDNIIKNIK</sequence>
<feature type="domain" description="Glycosyl transferase family 1" evidence="1">
    <location>
        <begin position="193"/>
        <end position="356"/>
    </location>
</feature>
<comment type="caution">
    <text evidence="2">The sequence shown here is derived from an EMBL/GenBank/DDBJ whole genome shotgun (WGS) entry which is preliminary data.</text>
</comment>
<dbReference type="Pfam" id="PF00534">
    <property type="entry name" value="Glycos_transf_1"/>
    <property type="match status" value="1"/>
</dbReference>